<accession>A0A8J2TPP2</accession>
<evidence type="ECO:0000313" key="1">
    <source>
        <dbReference type="EMBL" id="GFZ87327.1"/>
    </source>
</evidence>
<comment type="caution">
    <text evidence="1">The sequence shown here is derived from an EMBL/GenBank/DDBJ whole genome shotgun (WGS) entry which is preliminary data.</text>
</comment>
<organism evidence="1 2">
    <name type="scientific">Aquaticitalea lipolytica</name>
    <dbReference type="NCBI Taxonomy" id="1247562"/>
    <lineage>
        <taxon>Bacteria</taxon>
        <taxon>Pseudomonadati</taxon>
        <taxon>Bacteroidota</taxon>
        <taxon>Flavobacteriia</taxon>
        <taxon>Flavobacteriales</taxon>
        <taxon>Flavobacteriaceae</taxon>
        <taxon>Aquaticitalea</taxon>
    </lineage>
</organism>
<keyword evidence="2" id="KW-1185">Reference proteome</keyword>
<dbReference type="AlphaFoldDB" id="A0A8J2TPP2"/>
<protein>
    <submittedName>
        <fullName evidence="1">Uncharacterized protein</fullName>
    </submittedName>
</protein>
<gene>
    <name evidence="1" type="ORF">GCM10011531_18260</name>
</gene>
<evidence type="ECO:0000313" key="2">
    <source>
        <dbReference type="Proteomes" id="UP000598120"/>
    </source>
</evidence>
<sequence>MQINNWNELKSEQVIEKTYMKNLLEDLKDDLITYDKFQKSNQEVYTLIDSIIPGLKNENRKNNLSKLTYWSRMVTIKWTIIHTVERTYEQMKSSGHLRLVRNNDVANAISKYYNSLSEFDGYNEAGMLWAADYVESLGKVFDAELMLKIMRTRKMQEAKESDLLTEDAIILNQLMNSLNYFNGALSLGEQISIKKEEDAKKLIELIKTNYNLNR</sequence>
<reference evidence="1 2" key="1">
    <citation type="journal article" date="2014" name="Int. J. Syst. Evol. Microbiol.">
        <title>Complete genome sequence of Corynebacterium casei LMG S-19264T (=DSM 44701T), isolated from a smear-ripened cheese.</title>
        <authorList>
            <consortium name="US DOE Joint Genome Institute (JGI-PGF)"/>
            <person name="Walter F."/>
            <person name="Albersmeier A."/>
            <person name="Kalinowski J."/>
            <person name="Ruckert C."/>
        </authorList>
    </citation>
    <scope>NUCLEOTIDE SEQUENCE [LARGE SCALE GENOMIC DNA]</scope>
    <source>
        <strain evidence="1 2">CGMCC 1.15295</strain>
    </source>
</reference>
<dbReference type="Proteomes" id="UP000598120">
    <property type="component" value="Unassembled WGS sequence"/>
</dbReference>
<dbReference type="EMBL" id="BMIC01000003">
    <property type="protein sequence ID" value="GFZ87327.1"/>
    <property type="molecule type" value="Genomic_DNA"/>
</dbReference>
<proteinExistence type="predicted"/>
<name>A0A8J2TPP2_9FLAO</name>